<keyword evidence="2" id="KW-1185">Reference proteome</keyword>
<name>A0A7W9NKC8_9PSEU</name>
<sequence>MTPALHRRSVVTAKDALAVVGLTVDELVACVDREPAEGPRYLVGSLASGFGNDHSDVDVHILVPGLERPVGPRLHHAADVTVDVELYPAAWPAETVARVGAVPTADWLLGRIAMDRVVDGGQRRWLCRWMHAVPLDPQDGPVFSDEEIAVLLPALVREAHDKLLVDAAVALLADAAGRRGAVAYPESARDYLWARAARGLLELFCRAAGDVTTGEKWLPARARRLGLAVPPPGRCADDAAFVLSGLSWSAADIMAAVHIHPASDAAPVELAGRRFLANRHDRLLETWTSASGALGAALEEHEPETLLDAVRSTSCDLVVDEAFVRERLAA</sequence>
<comment type="caution">
    <text evidence="1">The sequence shown here is derived from an EMBL/GenBank/DDBJ whole genome shotgun (WGS) entry which is preliminary data.</text>
</comment>
<dbReference type="AlphaFoldDB" id="A0A7W9NKC8"/>
<gene>
    <name evidence="1" type="ORF">BJ998_007693</name>
</gene>
<proteinExistence type="predicted"/>
<reference evidence="1 2" key="1">
    <citation type="submission" date="2020-08" db="EMBL/GenBank/DDBJ databases">
        <title>Sequencing the genomes of 1000 actinobacteria strains.</title>
        <authorList>
            <person name="Klenk H.-P."/>
        </authorList>
    </citation>
    <scope>NUCLEOTIDE SEQUENCE [LARGE SCALE GENOMIC DNA]</scope>
    <source>
        <strain evidence="1 2">DSM 43851</strain>
    </source>
</reference>
<organism evidence="1 2">
    <name type="scientific">Kutzneria kofuensis</name>
    <dbReference type="NCBI Taxonomy" id="103725"/>
    <lineage>
        <taxon>Bacteria</taxon>
        <taxon>Bacillati</taxon>
        <taxon>Actinomycetota</taxon>
        <taxon>Actinomycetes</taxon>
        <taxon>Pseudonocardiales</taxon>
        <taxon>Pseudonocardiaceae</taxon>
        <taxon>Kutzneria</taxon>
    </lineage>
</organism>
<evidence type="ECO:0000313" key="1">
    <source>
        <dbReference type="EMBL" id="MBB5896497.1"/>
    </source>
</evidence>
<protein>
    <recommendedName>
        <fullName evidence="3">Nucleotidyltransferase-like protein</fullName>
    </recommendedName>
</protein>
<evidence type="ECO:0008006" key="3">
    <source>
        <dbReference type="Google" id="ProtNLM"/>
    </source>
</evidence>
<dbReference type="RefSeq" id="WP_184868140.1">
    <property type="nucleotide sequence ID" value="NZ_BAAAWY010000016.1"/>
</dbReference>
<accession>A0A7W9NKC8</accession>
<dbReference type="EMBL" id="JACHIR010000001">
    <property type="protein sequence ID" value="MBB5896497.1"/>
    <property type="molecule type" value="Genomic_DNA"/>
</dbReference>
<dbReference type="Proteomes" id="UP000585638">
    <property type="component" value="Unassembled WGS sequence"/>
</dbReference>
<evidence type="ECO:0000313" key="2">
    <source>
        <dbReference type="Proteomes" id="UP000585638"/>
    </source>
</evidence>